<evidence type="ECO:0000256" key="2">
    <source>
        <dbReference type="ARBA" id="ARBA00022801"/>
    </source>
</evidence>
<organism evidence="6 7">
    <name type="scientific">Glarea lozoyensis (strain ATCC 20868 / MF5171)</name>
    <dbReference type="NCBI Taxonomy" id="1116229"/>
    <lineage>
        <taxon>Eukaryota</taxon>
        <taxon>Fungi</taxon>
        <taxon>Dikarya</taxon>
        <taxon>Ascomycota</taxon>
        <taxon>Pezizomycotina</taxon>
        <taxon>Leotiomycetes</taxon>
        <taxon>Helotiales</taxon>
        <taxon>Helotiaceae</taxon>
        <taxon>Glarea</taxon>
    </lineage>
</organism>
<dbReference type="PIRSF" id="PIRSF001221">
    <property type="entry name" value="Amidase_fungi"/>
    <property type="match status" value="1"/>
</dbReference>
<dbReference type="Pfam" id="PF01425">
    <property type="entry name" value="Amidase"/>
    <property type="match status" value="1"/>
</dbReference>
<dbReference type="EMBL" id="KE145352">
    <property type="protein sequence ID" value="EPE36703.1"/>
    <property type="molecule type" value="Genomic_DNA"/>
</dbReference>
<dbReference type="KEGG" id="glz:GLAREA_08866"/>
<accession>S3EEQ5</accession>
<feature type="active site" description="Charge relay system" evidence="3">
    <location>
        <position position="110"/>
    </location>
</feature>
<protein>
    <submittedName>
        <fullName evidence="6">Amidase signature (AS) enzyme</fullName>
    </submittedName>
</protein>
<feature type="binding site" evidence="4">
    <location>
        <position position="185"/>
    </location>
    <ligand>
        <name>substrate</name>
    </ligand>
</feature>
<dbReference type="RefSeq" id="XP_008076018.1">
    <property type="nucleotide sequence ID" value="XM_008077827.1"/>
</dbReference>
<keyword evidence="7" id="KW-1185">Reference proteome</keyword>
<proteinExistence type="inferred from homology"/>
<feature type="active site" description="Acyl-ester intermediate" evidence="3">
    <location>
        <position position="209"/>
    </location>
</feature>
<evidence type="ECO:0000313" key="7">
    <source>
        <dbReference type="Proteomes" id="UP000016922"/>
    </source>
</evidence>
<feature type="domain" description="Amidase" evidence="5">
    <location>
        <begin position="55"/>
        <end position="510"/>
    </location>
</feature>
<dbReference type="SUPFAM" id="SSF75304">
    <property type="entry name" value="Amidase signature (AS) enzymes"/>
    <property type="match status" value="1"/>
</dbReference>
<evidence type="ECO:0000256" key="3">
    <source>
        <dbReference type="PIRSR" id="PIRSR001221-1"/>
    </source>
</evidence>
<dbReference type="OrthoDB" id="6428749at2759"/>
<dbReference type="Gene3D" id="3.90.1300.10">
    <property type="entry name" value="Amidase signature (AS) domain"/>
    <property type="match status" value="1"/>
</dbReference>
<dbReference type="InterPro" id="IPR036928">
    <property type="entry name" value="AS_sf"/>
</dbReference>
<name>S3EEQ5_GLAL2</name>
<evidence type="ECO:0000259" key="5">
    <source>
        <dbReference type="Pfam" id="PF01425"/>
    </source>
</evidence>
<comment type="similarity">
    <text evidence="1">Belongs to the amidase family.</text>
</comment>
<dbReference type="HOGENOM" id="CLU_009600_9_1_1"/>
<dbReference type="AlphaFoldDB" id="S3EEQ5"/>
<dbReference type="PANTHER" id="PTHR46072:SF2">
    <property type="entry name" value="AMIDASE (EUROFUNG)"/>
    <property type="match status" value="1"/>
</dbReference>
<evidence type="ECO:0000256" key="1">
    <source>
        <dbReference type="ARBA" id="ARBA00009199"/>
    </source>
</evidence>
<feature type="binding site" evidence="4">
    <location>
        <position position="159"/>
    </location>
    <ligand>
        <name>substrate</name>
    </ligand>
</feature>
<evidence type="ECO:0000313" key="6">
    <source>
        <dbReference type="EMBL" id="EPE36703.1"/>
    </source>
</evidence>
<dbReference type="eggNOG" id="KOG1212">
    <property type="taxonomic scope" value="Eukaryota"/>
</dbReference>
<gene>
    <name evidence="6" type="ORF">GLAREA_08866</name>
</gene>
<dbReference type="STRING" id="1116229.S3EEQ5"/>
<dbReference type="PANTHER" id="PTHR46072">
    <property type="entry name" value="AMIDASE-RELATED-RELATED"/>
    <property type="match status" value="1"/>
</dbReference>
<reference evidence="6 7" key="1">
    <citation type="journal article" date="2013" name="BMC Genomics">
        <title>Genomics-driven discovery of the pneumocandin biosynthetic gene cluster in the fungus Glarea lozoyensis.</title>
        <authorList>
            <person name="Chen L."/>
            <person name="Yue Q."/>
            <person name="Zhang X."/>
            <person name="Xiang M."/>
            <person name="Wang C."/>
            <person name="Li S."/>
            <person name="Che Y."/>
            <person name="Ortiz-Lopez F.J."/>
            <person name="Bills G.F."/>
            <person name="Liu X."/>
            <person name="An Z."/>
        </authorList>
    </citation>
    <scope>NUCLEOTIDE SEQUENCE [LARGE SCALE GENOMIC DNA]</scope>
    <source>
        <strain evidence="7">ATCC 20868 / MF5171</strain>
    </source>
</reference>
<feature type="binding site" evidence="4">
    <location>
        <begin position="206"/>
        <end position="209"/>
    </location>
    <ligand>
        <name>substrate</name>
    </ligand>
</feature>
<keyword evidence="2" id="KW-0378">Hydrolase</keyword>
<dbReference type="Proteomes" id="UP000016922">
    <property type="component" value="Unassembled WGS sequence"/>
</dbReference>
<feature type="active site" description="Charge relay system" evidence="3">
    <location>
        <position position="185"/>
    </location>
</feature>
<dbReference type="GO" id="GO:0016787">
    <property type="term" value="F:hydrolase activity"/>
    <property type="evidence" value="ECO:0007669"/>
    <property type="project" value="UniProtKB-KW"/>
</dbReference>
<dbReference type="OMA" id="MDQYYTA"/>
<dbReference type="InterPro" id="IPR023631">
    <property type="entry name" value="Amidase_dom"/>
</dbReference>
<dbReference type="GeneID" id="19467914"/>
<evidence type="ECO:0000256" key="4">
    <source>
        <dbReference type="PIRSR" id="PIRSR001221-2"/>
    </source>
</evidence>
<sequence>MPPSWRNVVERKRALQATELSPYADKTLSSSLTHIDDIDKLIHLLATGETSAETVTREYIHRATQVHKTTNCLTEINFDAALGKARSLDTYFKTNHALVGPLHGVPVTVKDQFNIKGLDTTLGYIGRAFQPADDDAVIVKILQDLGAIVIAKTNLPQSIMVSPPPALIIWVAFDEVFSAFTPGGSTGGEGALLAEHGSLVGWGTDIGGSIRIPSSICGVYGLKPSSARLPYQGVPVSTEGQEHVPSAIGPMTRSLSSMTTVTKAVLTAQPWMLDPRVVPIPWREDEYLSVQNRPLVIGIMLDDGVVRAHPPIERALKELAAKLEAAGHELVNWEPSLHKESIDIMDGFYTADGGQDIRDAIESGGEPFIPHVEALVNRGEAISVYEYWQLNKRKLAIQKAYLDKWNAIRGPKSGRVVDVLLTPTMPHAAVPHRACRWVGYTKVWNLLDYTALAFPVGVISKDLDASPEVGYEPRNEIDAFNWGLYDAETMDGHPVGLQIVGRRFEEEKVLGVCRVFEEVMRLGQP</sequence>